<dbReference type="InterPro" id="IPR029044">
    <property type="entry name" value="Nucleotide-diphossugar_trans"/>
</dbReference>
<dbReference type="EMBL" id="JACGXA010000001">
    <property type="protein sequence ID" value="MBA8804640.1"/>
    <property type="molecule type" value="Genomic_DNA"/>
</dbReference>
<evidence type="ECO:0000313" key="3">
    <source>
        <dbReference type="Proteomes" id="UP000580910"/>
    </source>
</evidence>
<feature type="domain" description="Glycosyltransferase 2-like" evidence="1">
    <location>
        <begin position="32"/>
        <end position="162"/>
    </location>
</feature>
<name>A0A7W3J1M1_9ACTN</name>
<organism evidence="2 3">
    <name type="scientific">Nocardioides ginsengisegetis</name>
    <dbReference type="NCBI Taxonomy" id="661491"/>
    <lineage>
        <taxon>Bacteria</taxon>
        <taxon>Bacillati</taxon>
        <taxon>Actinomycetota</taxon>
        <taxon>Actinomycetes</taxon>
        <taxon>Propionibacteriales</taxon>
        <taxon>Nocardioidaceae</taxon>
        <taxon>Nocardioides</taxon>
    </lineage>
</organism>
<sequence length="371" mass="40280">MMVAPGLALALSRSGGRAVPVVDHQDGLGRASVVIPCYRYGHYLAGAVRAALDQPGLEVEVIVVDDASPDDSGDRADDLARADPRVTVIRHRSNQGHIATYNDGLEAATGDWVALVSADDLLTPGALTRAAALMTEHPAVGFAYGRARHFGGVPPTPRLDASHWIVWPGEAWLRARCRTAHNVIASPEVVVRGSVLRSVGGYRADLPHSGDLEMWMRVAAVSDVGYVVGPDQALYRQHQDNMHTTTFRAGQQDGAAIDLRHRWAAFRAVLDDDARPLAVGAALDTEARRALAAEALDRILSARAHGREGRVVEELVGLWQEIVPEAEAHRGRALALGECSPLRSRSAWLPRAARNRLRNELRWWRLNQVGA</sequence>
<dbReference type="PANTHER" id="PTHR43685:SF2">
    <property type="entry name" value="GLYCOSYLTRANSFERASE 2-LIKE DOMAIN-CONTAINING PROTEIN"/>
    <property type="match status" value="1"/>
</dbReference>
<comment type="caution">
    <text evidence="2">The sequence shown here is derived from an EMBL/GenBank/DDBJ whole genome shotgun (WGS) entry which is preliminary data.</text>
</comment>
<dbReference type="Pfam" id="PF00535">
    <property type="entry name" value="Glycos_transf_2"/>
    <property type="match status" value="1"/>
</dbReference>
<dbReference type="SUPFAM" id="SSF53448">
    <property type="entry name" value="Nucleotide-diphospho-sugar transferases"/>
    <property type="match status" value="1"/>
</dbReference>
<dbReference type="InterPro" id="IPR001173">
    <property type="entry name" value="Glyco_trans_2-like"/>
</dbReference>
<dbReference type="PANTHER" id="PTHR43685">
    <property type="entry name" value="GLYCOSYLTRANSFERASE"/>
    <property type="match status" value="1"/>
</dbReference>
<dbReference type="AlphaFoldDB" id="A0A7W3J1M1"/>
<dbReference type="Proteomes" id="UP000580910">
    <property type="component" value="Unassembled WGS sequence"/>
</dbReference>
<keyword evidence="3" id="KW-1185">Reference proteome</keyword>
<dbReference type="InterPro" id="IPR050834">
    <property type="entry name" value="Glycosyltransf_2"/>
</dbReference>
<evidence type="ECO:0000313" key="2">
    <source>
        <dbReference type="EMBL" id="MBA8804640.1"/>
    </source>
</evidence>
<evidence type="ECO:0000259" key="1">
    <source>
        <dbReference type="Pfam" id="PF00535"/>
    </source>
</evidence>
<proteinExistence type="predicted"/>
<dbReference type="CDD" id="cd00761">
    <property type="entry name" value="Glyco_tranf_GTA_type"/>
    <property type="match status" value="1"/>
</dbReference>
<protein>
    <recommendedName>
        <fullName evidence="1">Glycosyltransferase 2-like domain-containing protein</fullName>
    </recommendedName>
</protein>
<accession>A0A7W3J1M1</accession>
<gene>
    <name evidence="2" type="ORF">FB382_002931</name>
</gene>
<dbReference type="Gene3D" id="3.90.550.10">
    <property type="entry name" value="Spore Coat Polysaccharide Biosynthesis Protein SpsA, Chain A"/>
    <property type="match status" value="1"/>
</dbReference>
<reference evidence="2 3" key="1">
    <citation type="submission" date="2020-07" db="EMBL/GenBank/DDBJ databases">
        <title>Sequencing the genomes of 1000 actinobacteria strains.</title>
        <authorList>
            <person name="Klenk H.-P."/>
        </authorList>
    </citation>
    <scope>NUCLEOTIDE SEQUENCE [LARGE SCALE GENOMIC DNA]</scope>
    <source>
        <strain evidence="2 3">DSM 21349</strain>
    </source>
</reference>